<sequence>MLFLEPGGGSAKRLEMSYKISSSSYPSAMSMGETGPGWDTGSGTAFGPRV</sequence>
<organism evidence="2 3">
    <name type="scientific">Rattus norvegicus</name>
    <name type="common">Rat</name>
    <dbReference type="NCBI Taxonomy" id="10116"/>
    <lineage>
        <taxon>Eukaryota</taxon>
        <taxon>Metazoa</taxon>
        <taxon>Chordata</taxon>
        <taxon>Craniata</taxon>
        <taxon>Vertebrata</taxon>
        <taxon>Euteleostomi</taxon>
        <taxon>Mammalia</taxon>
        <taxon>Eutheria</taxon>
        <taxon>Euarchontoglires</taxon>
        <taxon>Glires</taxon>
        <taxon>Rodentia</taxon>
        <taxon>Myomorpha</taxon>
        <taxon>Muroidea</taxon>
        <taxon>Muridae</taxon>
        <taxon>Murinae</taxon>
        <taxon>Rattus</taxon>
    </lineage>
</organism>
<evidence type="ECO:0000256" key="1">
    <source>
        <dbReference type="SAM" id="MobiDB-lite"/>
    </source>
</evidence>
<dbReference type="AlphaFoldDB" id="A6KIB6"/>
<dbReference type="EMBL" id="CH474050">
    <property type="protein sequence ID" value="EDL85840.1"/>
    <property type="molecule type" value="Genomic_DNA"/>
</dbReference>
<name>A6KIB6_RAT</name>
<reference evidence="2 3" key="1">
    <citation type="submission" date="2005-09" db="EMBL/GenBank/DDBJ databases">
        <authorList>
            <person name="Mural R.J."/>
            <person name="Li P.W."/>
            <person name="Adams M.D."/>
            <person name="Amanatides P.G."/>
            <person name="Baden-Tillson H."/>
            <person name="Barnstead M."/>
            <person name="Chin S.H."/>
            <person name="Dew I."/>
            <person name="Evans C.A."/>
            <person name="Ferriera S."/>
            <person name="Flanigan M."/>
            <person name="Fosler C."/>
            <person name="Glodek A."/>
            <person name="Gu Z."/>
            <person name="Holt R.A."/>
            <person name="Jennings D."/>
            <person name="Kraft C.L."/>
            <person name="Lu F."/>
            <person name="Nguyen T."/>
            <person name="Nusskern D.R."/>
            <person name="Pfannkoch C.M."/>
            <person name="Sitter C."/>
            <person name="Sutton G.G."/>
            <person name="Venter J.C."/>
            <person name="Wang Z."/>
            <person name="Woodage T."/>
            <person name="Zheng X.H."/>
            <person name="Zhong F."/>
        </authorList>
    </citation>
    <scope>NUCLEOTIDE SEQUENCE [LARGE SCALE GENOMIC DNA]</scope>
    <source>
        <strain>BN</strain>
        <strain evidence="3">Sprague-Dawley</strain>
    </source>
</reference>
<accession>A6KIB6</accession>
<gene>
    <name evidence="2" type="ORF">rCG_37338</name>
</gene>
<evidence type="ECO:0000313" key="3">
    <source>
        <dbReference type="Proteomes" id="UP000234681"/>
    </source>
</evidence>
<evidence type="ECO:0000313" key="2">
    <source>
        <dbReference type="EMBL" id="EDL85840.1"/>
    </source>
</evidence>
<protein>
    <submittedName>
        <fullName evidence="2">RCG37338</fullName>
    </submittedName>
</protein>
<feature type="region of interest" description="Disordered" evidence="1">
    <location>
        <begin position="29"/>
        <end position="50"/>
    </location>
</feature>
<proteinExistence type="predicted"/>
<dbReference type="Proteomes" id="UP000234681">
    <property type="component" value="Chromosome 3"/>
</dbReference>